<evidence type="ECO:0000313" key="3">
    <source>
        <dbReference type="Proteomes" id="UP000198546"/>
    </source>
</evidence>
<accession>A0A1G7B7I5</accession>
<dbReference type="Proteomes" id="UP000198546">
    <property type="component" value="Chromosome i"/>
</dbReference>
<dbReference type="PANTHER" id="PTHR42773:SF1">
    <property type="entry name" value="METALLO-BETA-LACTAMASE FAMILY PROTEIN"/>
    <property type="match status" value="1"/>
</dbReference>
<evidence type="ECO:0000313" key="2">
    <source>
        <dbReference type="EMBL" id="SDE22266.1"/>
    </source>
</evidence>
<organism evidence="2 3">
    <name type="scientific">Auraticoccus monumenti</name>
    <dbReference type="NCBI Taxonomy" id="675864"/>
    <lineage>
        <taxon>Bacteria</taxon>
        <taxon>Bacillati</taxon>
        <taxon>Actinomycetota</taxon>
        <taxon>Actinomycetes</taxon>
        <taxon>Propionibacteriales</taxon>
        <taxon>Propionibacteriaceae</taxon>
        <taxon>Auraticoccus</taxon>
    </lineage>
</organism>
<dbReference type="InterPro" id="IPR001279">
    <property type="entry name" value="Metallo-B-lactamas"/>
</dbReference>
<dbReference type="Gene3D" id="3.60.15.10">
    <property type="entry name" value="Ribonuclease Z/Hydroxyacylglutathione hydrolase-like"/>
    <property type="match status" value="1"/>
</dbReference>
<dbReference type="RefSeq" id="WP_090594462.1">
    <property type="nucleotide sequence ID" value="NZ_LT629688.1"/>
</dbReference>
<dbReference type="EMBL" id="LT629688">
    <property type="protein sequence ID" value="SDE22266.1"/>
    <property type="molecule type" value="Genomic_DNA"/>
</dbReference>
<proteinExistence type="predicted"/>
<dbReference type="InterPro" id="IPR036866">
    <property type="entry name" value="RibonucZ/Hydroxyglut_hydro"/>
</dbReference>
<dbReference type="AlphaFoldDB" id="A0A1G7B7I5"/>
<sequence>MPTTAHRPLDTPFEGLLATPTSRLPYQDDVLLRSFVLRRPRGTLVVYNSPGVSQAAEAIRALGTPARLLVNHVHEGMYGQPELDVPVWVPGSERAELARSLVVAGTFDGRQQVDDDLEVVPTPGHTAGTTCYLWDDGSHRFLFTGDLLWLEHGEWRAVVLDPALRGDYLDSLALVRDLDFDVLVPWGATAGGPVVAAVPDRSERWARVDAVIARVRDGSRH</sequence>
<protein>
    <submittedName>
        <fullName evidence="2">Metallo-beta-lactamase superfamily protein</fullName>
    </submittedName>
</protein>
<keyword evidence="3" id="KW-1185">Reference proteome</keyword>
<feature type="domain" description="Metallo-beta-lactamase" evidence="1">
    <location>
        <begin position="31"/>
        <end position="186"/>
    </location>
</feature>
<gene>
    <name evidence="2" type="ORF">SAMN04489747_2848</name>
</gene>
<evidence type="ECO:0000259" key="1">
    <source>
        <dbReference type="SMART" id="SM00849"/>
    </source>
</evidence>
<dbReference type="PANTHER" id="PTHR42773">
    <property type="entry name" value="METALLO-BETA-LACTAMASE-RELATED"/>
    <property type="match status" value="1"/>
</dbReference>
<dbReference type="OrthoDB" id="2971563at2"/>
<name>A0A1G7B7I5_9ACTN</name>
<dbReference type="Pfam" id="PF00753">
    <property type="entry name" value="Lactamase_B"/>
    <property type="match status" value="1"/>
</dbReference>
<dbReference type="STRING" id="675864.SAMN04489747_2848"/>
<reference evidence="2 3" key="1">
    <citation type="submission" date="2016-10" db="EMBL/GenBank/DDBJ databases">
        <authorList>
            <person name="de Groot N.N."/>
        </authorList>
    </citation>
    <scope>NUCLEOTIDE SEQUENCE [LARGE SCALE GENOMIC DNA]</scope>
    <source>
        <strain evidence="2 3">MON 2.2</strain>
    </source>
</reference>
<dbReference type="SMART" id="SM00849">
    <property type="entry name" value="Lactamase_B"/>
    <property type="match status" value="1"/>
</dbReference>
<dbReference type="SUPFAM" id="SSF56281">
    <property type="entry name" value="Metallo-hydrolase/oxidoreductase"/>
    <property type="match status" value="1"/>
</dbReference>